<evidence type="ECO:0000313" key="12">
    <source>
        <dbReference type="EMBL" id="EWS74379.1"/>
    </source>
</evidence>
<dbReference type="KEGG" id="tet:TTHERM_000266649"/>
<evidence type="ECO:0000256" key="7">
    <source>
        <dbReference type="ARBA" id="ARBA00022833"/>
    </source>
</evidence>
<protein>
    <submittedName>
        <fullName evidence="12">RING-variant domain protein</fullName>
    </submittedName>
</protein>
<evidence type="ECO:0000256" key="1">
    <source>
        <dbReference type="ARBA" id="ARBA00004141"/>
    </source>
</evidence>
<dbReference type="PANTHER" id="PTHR46065">
    <property type="entry name" value="E3 UBIQUITIN-PROTEIN LIGASE MARCH 2/3 FAMILY MEMBER"/>
    <property type="match status" value="1"/>
</dbReference>
<organism evidence="12 13">
    <name type="scientific">Tetrahymena thermophila (strain SB210)</name>
    <dbReference type="NCBI Taxonomy" id="312017"/>
    <lineage>
        <taxon>Eukaryota</taxon>
        <taxon>Sar</taxon>
        <taxon>Alveolata</taxon>
        <taxon>Ciliophora</taxon>
        <taxon>Intramacronucleata</taxon>
        <taxon>Oligohymenophorea</taxon>
        <taxon>Hymenostomatida</taxon>
        <taxon>Tetrahymenina</taxon>
        <taxon>Tetrahymenidae</taxon>
        <taxon>Tetrahymena</taxon>
    </lineage>
</organism>
<dbReference type="STRING" id="312017.W7XJW2"/>
<dbReference type="CDD" id="cd16495">
    <property type="entry name" value="RING_CH-C4HC3_MARCH"/>
    <property type="match status" value="1"/>
</dbReference>
<dbReference type="OrthoDB" id="298800at2759"/>
<evidence type="ECO:0000256" key="3">
    <source>
        <dbReference type="ARBA" id="ARBA00022692"/>
    </source>
</evidence>
<reference evidence="13" key="1">
    <citation type="journal article" date="2006" name="PLoS Biol.">
        <title>Macronuclear genome sequence of the ciliate Tetrahymena thermophila, a model eukaryote.</title>
        <authorList>
            <person name="Eisen J.A."/>
            <person name="Coyne R.S."/>
            <person name="Wu M."/>
            <person name="Wu D."/>
            <person name="Thiagarajan M."/>
            <person name="Wortman J.R."/>
            <person name="Badger J.H."/>
            <person name="Ren Q."/>
            <person name="Amedeo P."/>
            <person name="Jones K.M."/>
            <person name="Tallon L.J."/>
            <person name="Delcher A.L."/>
            <person name="Salzberg S.L."/>
            <person name="Silva J.C."/>
            <person name="Haas B.J."/>
            <person name="Majoros W.H."/>
            <person name="Farzad M."/>
            <person name="Carlton J.M."/>
            <person name="Smith R.K. Jr."/>
            <person name="Garg J."/>
            <person name="Pearlman R.E."/>
            <person name="Karrer K.M."/>
            <person name="Sun L."/>
            <person name="Manning G."/>
            <person name="Elde N.C."/>
            <person name="Turkewitz A.P."/>
            <person name="Asai D.J."/>
            <person name="Wilkes D.E."/>
            <person name="Wang Y."/>
            <person name="Cai H."/>
            <person name="Collins K."/>
            <person name="Stewart B.A."/>
            <person name="Lee S.R."/>
            <person name="Wilamowska K."/>
            <person name="Weinberg Z."/>
            <person name="Ruzzo W.L."/>
            <person name="Wloga D."/>
            <person name="Gaertig J."/>
            <person name="Frankel J."/>
            <person name="Tsao C.-C."/>
            <person name="Gorovsky M.A."/>
            <person name="Keeling P.J."/>
            <person name="Waller R.F."/>
            <person name="Patron N.J."/>
            <person name="Cherry J.M."/>
            <person name="Stover N.A."/>
            <person name="Krieger C.J."/>
            <person name="del Toro C."/>
            <person name="Ryder H.F."/>
            <person name="Williamson S.C."/>
            <person name="Barbeau R.A."/>
            <person name="Hamilton E.P."/>
            <person name="Orias E."/>
        </authorList>
    </citation>
    <scope>NUCLEOTIDE SEQUENCE [LARGE SCALE GENOMIC DNA]</scope>
    <source>
        <strain evidence="13">SB210</strain>
    </source>
</reference>
<keyword evidence="6" id="KW-0833">Ubl conjugation pathway</keyword>
<evidence type="ECO:0000256" key="5">
    <source>
        <dbReference type="ARBA" id="ARBA00022771"/>
    </source>
</evidence>
<keyword evidence="5" id="KW-0863">Zinc-finger</keyword>
<accession>W7XJW2</accession>
<evidence type="ECO:0000256" key="4">
    <source>
        <dbReference type="ARBA" id="ARBA00022723"/>
    </source>
</evidence>
<dbReference type="InParanoid" id="W7XJW2"/>
<dbReference type="GO" id="GO:0016020">
    <property type="term" value="C:membrane"/>
    <property type="evidence" value="ECO:0007669"/>
    <property type="project" value="UniProtKB-SubCell"/>
</dbReference>
<dbReference type="Pfam" id="PF12906">
    <property type="entry name" value="RINGv"/>
    <property type="match status" value="1"/>
</dbReference>
<keyword evidence="4" id="KW-0479">Metal-binding</keyword>
<dbReference type="Proteomes" id="UP000009168">
    <property type="component" value="Unassembled WGS sequence"/>
</dbReference>
<evidence type="ECO:0000256" key="2">
    <source>
        <dbReference type="ARBA" id="ARBA00022679"/>
    </source>
</evidence>
<dbReference type="InterPro" id="IPR013083">
    <property type="entry name" value="Znf_RING/FYVE/PHD"/>
</dbReference>
<keyword evidence="9 10" id="KW-0472">Membrane</keyword>
<dbReference type="EMBL" id="GG662703">
    <property type="protein sequence ID" value="EWS74379.1"/>
    <property type="molecule type" value="Genomic_DNA"/>
</dbReference>
<dbReference type="PROSITE" id="PS51292">
    <property type="entry name" value="ZF_RING_CH"/>
    <property type="match status" value="1"/>
</dbReference>
<dbReference type="GO" id="GO:0008270">
    <property type="term" value="F:zinc ion binding"/>
    <property type="evidence" value="ECO:0007669"/>
    <property type="project" value="UniProtKB-KW"/>
</dbReference>
<evidence type="ECO:0000256" key="6">
    <source>
        <dbReference type="ARBA" id="ARBA00022786"/>
    </source>
</evidence>
<feature type="transmembrane region" description="Helical" evidence="10">
    <location>
        <begin position="142"/>
        <end position="164"/>
    </location>
</feature>
<dbReference type="SUPFAM" id="SSF57850">
    <property type="entry name" value="RING/U-box"/>
    <property type="match status" value="1"/>
</dbReference>
<proteinExistence type="predicted"/>
<dbReference type="GeneID" id="24438111"/>
<dbReference type="GO" id="GO:0016740">
    <property type="term" value="F:transferase activity"/>
    <property type="evidence" value="ECO:0007669"/>
    <property type="project" value="UniProtKB-KW"/>
</dbReference>
<evidence type="ECO:0000256" key="9">
    <source>
        <dbReference type="ARBA" id="ARBA00023136"/>
    </source>
</evidence>
<dbReference type="InterPro" id="IPR011016">
    <property type="entry name" value="Znf_RING-CH"/>
</dbReference>
<evidence type="ECO:0000256" key="10">
    <source>
        <dbReference type="SAM" id="Phobius"/>
    </source>
</evidence>
<sequence length="182" mass="21342">MKAVSQNIEEDQQQKICRICFCEGSLFNKFIYPCNCKGSVKYIHENCLKTYLISKNPQQQNSIMRKSTNKQKCDLCKIEFQVQWNRKYQIKTCYEIFQSEKLALFFLLCALALLGITIYILVKVRSDLEDKVEGVAKDVVSIMFLILCIFSFIFVFTCSSYLILKSFFKRQISISQIKKLQQ</sequence>
<keyword evidence="8 10" id="KW-1133">Transmembrane helix</keyword>
<keyword evidence="2" id="KW-0808">Transferase</keyword>
<dbReference type="Gene3D" id="3.30.40.10">
    <property type="entry name" value="Zinc/RING finger domain, C3HC4 (zinc finger)"/>
    <property type="match status" value="1"/>
</dbReference>
<evidence type="ECO:0000259" key="11">
    <source>
        <dbReference type="PROSITE" id="PS51292"/>
    </source>
</evidence>
<dbReference type="PANTHER" id="PTHR46065:SF3">
    <property type="entry name" value="FI20425P1"/>
    <property type="match status" value="1"/>
</dbReference>
<dbReference type="RefSeq" id="XP_012653056.1">
    <property type="nucleotide sequence ID" value="XM_012797602.1"/>
</dbReference>
<dbReference type="SMART" id="SM00744">
    <property type="entry name" value="RINGv"/>
    <property type="match status" value="1"/>
</dbReference>
<name>W7XJW2_TETTS</name>
<gene>
    <name evidence="12" type="ORF">TTHERM_000266649</name>
</gene>
<keyword evidence="13" id="KW-1185">Reference proteome</keyword>
<dbReference type="AlphaFoldDB" id="W7XJW2"/>
<evidence type="ECO:0000256" key="8">
    <source>
        <dbReference type="ARBA" id="ARBA00022989"/>
    </source>
</evidence>
<comment type="subcellular location">
    <subcellularLocation>
        <location evidence="1">Membrane</location>
        <topology evidence="1">Multi-pass membrane protein</topology>
    </subcellularLocation>
</comment>
<feature type="domain" description="RING-CH-type" evidence="11">
    <location>
        <begin position="9"/>
        <end position="83"/>
    </location>
</feature>
<keyword evidence="7" id="KW-0862">Zinc</keyword>
<feature type="transmembrane region" description="Helical" evidence="10">
    <location>
        <begin position="102"/>
        <end position="122"/>
    </location>
</feature>
<evidence type="ECO:0000313" key="13">
    <source>
        <dbReference type="Proteomes" id="UP000009168"/>
    </source>
</evidence>
<keyword evidence="3 10" id="KW-0812">Transmembrane</keyword>